<name>A0A8X6LBL4_TRICU</name>
<dbReference type="OrthoDB" id="6433552at2759"/>
<dbReference type="InterPro" id="IPR036397">
    <property type="entry name" value="RNaseH_sf"/>
</dbReference>
<dbReference type="Proteomes" id="UP000887116">
    <property type="component" value="Unassembled WGS sequence"/>
</dbReference>
<keyword evidence="2" id="KW-1185">Reference proteome</keyword>
<organism evidence="1 2">
    <name type="scientific">Trichonephila clavata</name>
    <name type="common">Joro spider</name>
    <name type="synonym">Nephila clavata</name>
    <dbReference type="NCBI Taxonomy" id="2740835"/>
    <lineage>
        <taxon>Eukaryota</taxon>
        <taxon>Metazoa</taxon>
        <taxon>Ecdysozoa</taxon>
        <taxon>Arthropoda</taxon>
        <taxon>Chelicerata</taxon>
        <taxon>Arachnida</taxon>
        <taxon>Araneae</taxon>
        <taxon>Araneomorphae</taxon>
        <taxon>Entelegynae</taxon>
        <taxon>Araneoidea</taxon>
        <taxon>Nephilidae</taxon>
        <taxon>Trichonephila</taxon>
    </lineage>
</organism>
<dbReference type="AlphaFoldDB" id="A0A8X6LBL4"/>
<dbReference type="GO" id="GO:0003676">
    <property type="term" value="F:nucleic acid binding"/>
    <property type="evidence" value="ECO:0007669"/>
    <property type="project" value="InterPro"/>
</dbReference>
<sequence>MRRVSHHIVPGLLTTEQKEERMTISGDLIDTANKVPRFLNHIITGEDLFDIQLKRGSSTWKLPGLMLLKKFRQNRSKGMMEVFFDPQGILHPEFIPEDRTINKEHYVFYDANGLSSGRVSTGTFCKTTHQHIDPNW</sequence>
<evidence type="ECO:0000313" key="2">
    <source>
        <dbReference type="Proteomes" id="UP000887116"/>
    </source>
</evidence>
<gene>
    <name evidence="1" type="primary">g.30450</name>
    <name evidence="1" type="ORF">TNCT_128361</name>
</gene>
<dbReference type="Gene3D" id="3.30.420.10">
    <property type="entry name" value="Ribonuclease H-like superfamily/Ribonuclease H"/>
    <property type="match status" value="1"/>
</dbReference>
<dbReference type="EMBL" id="BMAO01035454">
    <property type="protein sequence ID" value="GFR03730.1"/>
    <property type="molecule type" value="Genomic_DNA"/>
</dbReference>
<reference evidence="1" key="1">
    <citation type="submission" date="2020-07" db="EMBL/GenBank/DDBJ databases">
        <title>Multicomponent nature underlies the extraordinary mechanical properties of spider dragline silk.</title>
        <authorList>
            <person name="Kono N."/>
            <person name="Nakamura H."/>
            <person name="Mori M."/>
            <person name="Yoshida Y."/>
            <person name="Ohtoshi R."/>
            <person name="Malay A.D."/>
            <person name="Moran D.A.P."/>
            <person name="Tomita M."/>
            <person name="Numata K."/>
            <person name="Arakawa K."/>
        </authorList>
    </citation>
    <scope>NUCLEOTIDE SEQUENCE</scope>
</reference>
<proteinExistence type="predicted"/>
<protein>
    <submittedName>
        <fullName evidence="1">Uncharacterized protein</fullName>
    </submittedName>
</protein>
<comment type="caution">
    <text evidence="1">The sequence shown here is derived from an EMBL/GenBank/DDBJ whole genome shotgun (WGS) entry which is preliminary data.</text>
</comment>
<evidence type="ECO:0000313" key="1">
    <source>
        <dbReference type="EMBL" id="GFR03730.1"/>
    </source>
</evidence>
<accession>A0A8X6LBL4</accession>